<evidence type="ECO:0000256" key="4">
    <source>
        <dbReference type="ARBA" id="ARBA00022729"/>
    </source>
</evidence>
<comment type="caution">
    <text evidence="11">The sequence shown here is derived from an EMBL/GenBank/DDBJ whole genome shotgun (WGS) entry which is preliminary data.</text>
</comment>
<dbReference type="InterPro" id="IPR000867">
    <property type="entry name" value="IGFBP-like"/>
</dbReference>
<dbReference type="GO" id="GO:0045597">
    <property type="term" value="P:positive regulation of cell differentiation"/>
    <property type="evidence" value="ECO:0007669"/>
    <property type="project" value="TreeGrafter"/>
</dbReference>
<dbReference type="PROSITE" id="PS01208">
    <property type="entry name" value="VWFC_1"/>
    <property type="match status" value="1"/>
</dbReference>
<feature type="compositionally biased region" description="Basic and acidic residues" evidence="7">
    <location>
        <begin position="91"/>
        <end position="104"/>
    </location>
</feature>
<accession>A0A5C6ND88</accession>
<gene>
    <name evidence="11" type="ORF">D4764_21G0000530</name>
</gene>
<protein>
    <submittedName>
        <fullName evidence="11">WNT1-inducible-signaling pathway protein 1</fullName>
    </submittedName>
</protein>
<comment type="similarity">
    <text evidence="2">Belongs to the CCN family.</text>
</comment>
<feature type="compositionally biased region" description="Low complexity" evidence="7">
    <location>
        <begin position="25"/>
        <end position="38"/>
    </location>
</feature>
<sequence length="457" mass="50960">MVSDQLGGRQLSDRENDMGFRPGAPRRSSPVSFSLPLSPTADNPRWIIACHISHRPNEQRTRVEQKPDVAPNDPKGPLRLPRPAPTTSELRGGDGAEEKEEKSHHIPTPAFSQNSTAMSPATTTPSITTAAPETYNRTQYCKWPCECASVTPTCPLGVSLLMDGCDCCKTCARQVGEVCNEADTCDYHKGLYCDYSSDMPRYEKGVCAYMAGSGCEHDGVIYRNGQSFTPSCKYQCVCVNGAIGCVGLCTESQPPRVWCQTPRRVKVPGQCCEKWICDEPRRGRKTAPRHAIEAAPAETRSVHKNCISQTTSWSPCSKSCGRGLSLRVSNANERCELVKESRLCNLRPCEVDITHYIKPGKKCLNIYREDLPSNFTLSGCTSKKLYRPKYCGVCTDERCCIPYKSKTIDIEFECPNGTSFTWKMLWIQACFCNLSCRNPNDIFTELENYYSYSEIVN</sequence>
<evidence type="ECO:0000256" key="5">
    <source>
        <dbReference type="ARBA" id="ARBA00023157"/>
    </source>
</evidence>
<evidence type="ECO:0000256" key="2">
    <source>
        <dbReference type="ARBA" id="ARBA00008125"/>
    </source>
</evidence>
<dbReference type="InterPro" id="IPR050941">
    <property type="entry name" value="CCN"/>
</dbReference>
<dbReference type="Gene3D" id="2.20.100.10">
    <property type="entry name" value="Thrombospondin type-1 (TSP1) repeat"/>
    <property type="match status" value="1"/>
</dbReference>
<dbReference type="GO" id="GO:0031012">
    <property type="term" value="C:extracellular matrix"/>
    <property type="evidence" value="ECO:0007669"/>
    <property type="project" value="TreeGrafter"/>
</dbReference>
<keyword evidence="12" id="KW-1185">Reference proteome</keyword>
<evidence type="ECO:0000259" key="10">
    <source>
        <dbReference type="PROSITE" id="PS51323"/>
    </source>
</evidence>
<evidence type="ECO:0000256" key="6">
    <source>
        <dbReference type="PROSITE-ProRule" id="PRU00039"/>
    </source>
</evidence>
<dbReference type="SMART" id="SM00214">
    <property type="entry name" value="VWC"/>
    <property type="match status" value="1"/>
</dbReference>
<dbReference type="PROSITE" id="PS50184">
    <property type="entry name" value="VWFC_2"/>
    <property type="match status" value="1"/>
</dbReference>
<dbReference type="PANTHER" id="PTHR11348">
    <property type="entry name" value="CONNECTIVE TISSUE GROWTH FACTOR-RELATED"/>
    <property type="match status" value="1"/>
</dbReference>
<evidence type="ECO:0000259" key="9">
    <source>
        <dbReference type="PROSITE" id="PS50184"/>
    </source>
</evidence>
<name>A0A5C6ND88_9TELE</name>
<dbReference type="InterPro" id="IPR036383">
    <property type="entry name" value="TSP1_rpt_sf"/>
</dbReference>
<keyword evidence="3" id="KW-0964">Secreted</keyword>
<dbReference type="PANTHER" id="PTHR11348:SF4">
    <property type="entry name" value="CCN FAMILY MEMBER 4"/>
    <property type="match status" value="1"/>
</dbReference>
<comment type="caution">
    <text evidence="6">Lacks conserved residue(s) required for the propagation of feature annotation.</text>
</comment>
<dbReference type="Pfam" id="PF00219">
    <property type="entry name" value="IGFBP"/>
    <property type="match status" value="1"/>
</dbReference>
<dbReference type="PROSITE" id="PS01225">
    <property type="entry name" value="CTCK_2"/>
    <property type="match status" value="1"/>
</dbReference>
<evidence type="ECO:0000256" key="3">
    <source>
        <dbReference type="ARBA" id="ARBA00022525"/>
    </source>
</evidence>
<feature type="domain" description="IGFBP N-terminal" evidence="10">
    <location>
        <begin position="137"/>
        <end position="210"/>
    </location>
</feature>
<dbReference type="PROSITE" id="PS50092">
    <property type="entry name" value="TSP1"/>
    <property type="match status" value="1"/>
</dbReference>
<dbReference type="AlphaFoldDB" id="A0A5C6ND88"/>
<dbReference type="SMART" id="SM00041">
    <property type="entry name" value="CT"/>
    <property type="match status" value="1"/>
</dbReference>
<dbReference type="InterPro" id="IPR000884">
    <property type="entry name" value="TSP1_rpt"/>
</dbReference>
<keyword evidence="4" id="KW-0732">Signal</keyword>
<feature type="region of interest" description="Disordered" evidence="7">
    <location>
        <begin position="1"/>
        <end position="38"/>
    </location>
</feature>
<dbReference type="InterPro" id="IPR043973">
    <property type="entry name" value="TSP1_CCN"/>
</dbReference>
<dbReference type="EMBL" id="RHFK02000014">
    <property type="protein sequence ID" value="TWW65153.1"/>
    <property type="molecule type" value="Genomic_DNA"/>
</dbReference>
<dbReference type="Pfam" id="PF00007">
    <property type="entry name" value="Cys_knot"/>
    <property type="match status" value="1"/>
</dbReference>
<comment type="subcellular location">
    <subcellularLocation>
        <location evidence="1">Secreted</location>
    </subcellularLocation>
</comment>
<evidence type="ECO:0000259" key="8">
    <source>
        <dbReference type="PROSITE" id="PS01225"/>
    </source>
</evidence>
<organism evidence="11 12">
    <name type="scientific">Takifugu flavidus</name>
    <name type="common">sansaifugu</name>
    <dbReference type="NCBI Taxonomy" id="433684"/>
    <lineage>
        <taxon>Eukaryota</taxon>
        <taxon>Metazoa</taxon>
        <taxon>Chordata</taxon>
        <taxon>Craniata</taxon>
        <taxon>Vertebrata</taxon>
        <taxon>Euteleostomi</taxon>
        <taxon>Actinopterygii</taxon>
        <taxon>Neopterygii</taxon>
        <taxon>Teleostei</taxon>
        <taxon>Neoteleostei</taxon>
        <taxon>Acanthomorphata</taxon>
        <taxon>Eupercaria</taxon>
        <taxon>Tetraodontiformes</taxon>
        <taxon>Tetradontoidea</taxon>
        <taxon>Tetraodontidae</taxon>
        <taxon>Takifugu</taxon>
    </lineage>
</organism>
<dbReference type="SMART" id="SM00121">
    <property type="entry name" value="IB"/>
    <property type="match status" value="1"/>
</dbReference>
<dbReference type="Proteomes" id="UP000324091">
    <property type="component" value="Chromosome 21"/>
</dbReference>
<proteinExistence type="inferred from homology"/>
<feature type="compositionally biased region" description="Basic and acidic residues" evidence="7">
    <location>
        <begin position="55"/>
        <end position="67"/>
    </location>
</feature>
<dbReference type="GO" id="GO:0007165">
    <property type="term" value="P:signal transduction"/>
    <property type="evidence" value="ECO:0007669"/>
    <property type="project" value="InterPro"/>
</dbReference>
<feature type="domain" description="CTCK" evidence="8">
    <location>
        <begin position="363"/>
        <end position="437"/>
    </location>
</feature>
<evidence type="ECO:0000313" key="12">
    <source>
        <dbReference type="Proteomes" id="UP000324091"/>
    </source>
</evidence>
<feature type="compositionally biased region" description="Low complexity" evidence="7">
    <location>
        <begin position="115"/>
        <end position="129"/>
    </location>
</feature>
<keyword evidence="5" id="KW-1015">Disulfide bond</keyword>
<dbReference type="GO" id="GO:0007155">
    <property type="term" value="P:cell adhesion"/>
    <property type="evidence" value="ECO:0007669"/>
    <property type="project" value="TreeGrafter"/>
</dbReference>
<dbReference type="InterPro" id="IPR006208">
    <property type="entry name" value="Glyco_hormone_CN"/>
</dbReference>
<dbReference type="InterPro" id="IPR009030">
    <property type="entry name" value="Growth_fac_rcpt_cys_sf"/>
</dbReference>
<evidence type="ECO:0000256" key="7">
    <source>
        <dbReference type="SAM" id="MobiDB-lite"/>
    </source>
</evidence>
<dbReference type="GO" id="GO:0005178">
    <property type="term" value="F:integrin binding"/>
    <property type="evidence" value="ECO:0007669"/>
    <property type="project" value="TreeGrafter"/>
</dbReference>
<feature type="domain" description="VWFC" evidence="9">
    <location>
        <begin position="213"/>
        <end position="278"/>
    </location>
</feature>
<dbReference type="PROSITE" id="PS01185">
    <property type="entry name" value="CTCK_1"/>
    <property type="match status" value="1"/>
</dbReference>
<reference evidence="11 12" key="1">
    <citation type="submission" date="2019-04" db="EMBL/GenBank/DDBJ databases">
        <title>Chromosome genome assembly for Takifugu flavidus.</title>
        <authorList>
            <person name="Xiao S."/>
        </authorList>
    </citation>
    <scope>NUCLEOTIDE SEQUENCE [LARGE SCALE GENOMIC DNA]</scope>
    <source>
        <strain evidence="11">HTHZ2018</strain>
        <tissue evidence="11">Muscle</tissue>
    </source>
</reference>
<dbReference type="GO" id="GO:0005615">
    <property type="term" value="C:extracellular space"/>
    <property type="evidence" value="ECO:0007669"/>
    <property type="project" value="TreeGrafter"/>
</dbReference>
<dbReference type="Pfam" id="PF19035">
    <property type="entry name" value="TSP1_CCN"/>
    <property type="match status" value="1"/>
</dbReference>
<dbReference type="Pfam" id="PF00093">
    <property type="entry name" value="VWC"/>
    <property type="match status" value="1"/>
</dbReference>
<evidence type="ECO:0000256" key="1">
    <source>
        <dbReference type="ARBA" id="ARBA00004613"/>
    </source>
</evidence>
<dbReference type="SMART" id="SM00209">
    <property type="entry name" value="TSP1"/>
    <property type="match status" value="1"/>
</dbReference>
<dbReference type="SUPFAM" id="SSF57184">
    <property type="entry name" value="Growth factor receptor domain"/>
    <property type="match status" value="1"/>
</dbReference>
<dbReference type="GO" id="GO:0008201">
    <property type="term" value="F:heparin binding"/>
    <property type="evidence" value="ECO:0007669"/>
    <property type="project" value="TreeGrafter"/>
</dbReference>
<dbReference type="InterPro" id="IPR001007">
    <property type="entry name" value="VWF_dom"/>
</dbReference>
<dbReference type="InterPro" id="IPR006207">
    <property type="entry name" value="Cys_knot_C"/>
</dbReference>
<dbReference type="Gene3D" id="2.10.70.10">
    <property type="entry name" value="Complement Module, domain 1"/>
    <property type="match status" value="1"/>
</dbReference>
<dbReference type="PROSITE" id="PS51323">
    <property type="entry name" value="IGFBP_N_2"/>
    <property type="match status" value="1"/>
</dbReference>
<feature type="region of interest" description="Disordered" evidence="7">
    <location>
        <begin position="54"/>
        <end position="129"/>
    </location>
</feature>
<evidence type="ECO:0000313" key="11">
    <source>
        <dbReference type="EMBL" id="TWW65153.1"/>
    </source>
</evidence>
<dbReference type="SUPFAM" id="SSF82895">
    <property type="entry name" value="TSP-1 type 1 repeat"/>
    <property type="match status" value="1"/>
</dbReference>